<evidence type="ECO:0000313" key="5">
    <source>
        <dbReference type="Proteomes" id="UP001595632"/>
    </source>
</evidence>
<dbReference type="PANTHER" id="PTHR33620">
    <property type="entry name" value="UREASE ACCESSORY PROTEIN F"/>
    <property type="match status" value="1"/>
</dbReference>
<dbReference type="PIRSF" id="PIRSF009467">
    <property type="entry name" value="Ureas_acces_UreF"/>
    <property type="match status" value="1"/>
</dbReference>
<dbReference type="EMBL" id="JBHRTB010000010">
    <property type="protein sequence ID" value="MFC3143575.1"/>
    <property type="molecule type" value="Genomic_DNA"/>
</dbReference>
<keyword evidence="1 3" id="KW-0996">Nickel insertion</keyword>
<keyword evidence="5" id="KW-1185">Reference proteome</keyword>
<evidence type="ECO:0000256" key="3">
    <source>
        <dbReference type="HAMAP-Rule" id="MF_01385"/>
    </source>
</evidence>
<dbReference type="Pfam" id="PF01730">
    <property type="entry name" value="UreF"/>
    <property type="match status" value="1"/>
</dbReference>
<keyword evidence="3" id="KW-0963">Cytoplasm</keyword>
<name>A0ABV7GTR5_9RHOB</name>
<comment type="caution">
    <text evidence="4">The sequence shown here is derived from an EMBL/GenBank/DDBJ whole genome shotgun (WGS) entry which is preliminary data.</text>
</comment>
<keyword evidence="2 3" id="KW-0143">Chaperone</keyword>
<dbReference type="Proteomes" id="UP001595632">
    <property type="component" value="Unassembled WGS sequence"/>
</dbReference>
<dbReference type="RefSeq" id="WP_275631550.1">
    <property type="nucleotide sequence ID" value="NZ_JARGYD010000001.1"/>
</dbReference>
<evidence type="ECO:0000256" key="2">
    <source>
        <dbReference type="ARBA" id="ARBA00023186"/>
    </source>
</evidence>
<dbReference type="PANTHER" id="PTHR33620:SF1">
    <property type="entry name" value="UREASE ACCESSORY PROTEIN F"/>
    <property type="match status" value="1"/>
</dbReference>
<evidence type="ECO:0000256" key="1">
    <source>
        <dbReference type="ARBA" id="ARBA00022988"/>
    </source>
</evidence>
<gene>
    <name evidence="3" type="primary">ureF</name>
    <name evidence="4" type="ORF">ACFOGP_12710</name>
</gene>
<sequence length="198" mass="20189">MSPAFPVGSFAYSHGLEQAVAADEVTTSAALADWLGDVLTLGAGRADAILLASALRGEDATALAATARALAASRERWDETIAQGRAFAEAASATGTPVDALPFPVAVGVAARTLGLPAEQVIGVYLHAFASNLVSAAVRFVPLGQAEGQRVLAGLHPAITAVAADAAGQGVEDIASFVPRGDLAAMRHETMDVRIFRT</sequence>
<proteinExistence type="inferred from homology"/>
<organism evidence="4 5">
    <name type="scientific">Psychromarinibacter halotolerans</name>
    <dbReference type="NCBI Taxonomy" id="1775175"/>
    <lineage>
        <taxon>Bacteria</taxon>
        <taxon>Pseudomonadati</taxon>
        <taxon>Pseudomonadota</taxon>
        <taxon>Alphaproteobacteria</taxon>
        <taxon>Rhodobacterales</taxon>
        <taxon>Paracoccaceae</taxon>
        <taxon>Psychromarinibacter</taxon>
    </lineage>
</organism>
<dbReference type="HAMAP" id="MF_01385">
    <property type="entry name" value="UreF"/>
    <property type="match status" value="1"/>
</dbReference>
<comment type="subcellular location">
    <subcellularLocation>
        <location evidence="3">Cytoplasm</location>
    </subcellularLocation>
</comment>
<protein>
    <recommendedName>
        <fullName evidence="3">Urease accessory protein UreF</fullName>
    </recommendedName>
</protein>
<dbReference type="Gene3D" id="1.10.4190.10">
    <property type="entry name" value="Urease accessory protein UreF"/>
    <property type="match status" value="1"/>
</dbReference>
<evidence type="ECO:0000313" key="4">
    <source>
        <dbReference type="EMBL" id="MFC3143575.1"/>
    </source>
</evidence>
<comment type="subunit">
    <text evidence="3">UreD, UreF and UreG form a complex that acts as a GTP-hydrolysis-dependent molecular chaperone, activating the urease apoprotein by helping to assemble the nickel containing metallocenter of UreC. The UreE protein probably delivers the nickel.</text>
</comment>
<reference evidence="5" key="1">
    <citation type="journal article" date="2019" name="Int. J. Syst. Evol. Microbiol.">
        <title>The Global Catalogue of Microorganisms (GCM) 10K type strain sequencing project: providing services to taxonomists for standard genome sequencing and annotation.</title>
        <authorList>
            <consortium name="The Broad Institute Genomics Platform"/>
            <consortium name="The Broad Institute Genome Sequencing Center for Infectious Disease"/>
            <person name="Wu L."/>
            <person name="Ma J."/>
        </authorList>
    </citation>
    <scope>NUCLEOTIDE SEQUENCE [LARGE SCALE GENOMIC DNA]</scope>
    <source>
        <strain evidence="5">KCTC 52366</strain>
    </source>
</reference>
<comment type="similarity">
    <text evidence="3">Belongs to the UreF family.</text>
</comment>
<dbReference type="InterPro" id="IPR038277">
    <property type="entry name" value="UreF_sf"/>
</dbReference>
<dbReference type="InterPro" id="IPR002639">
    <property type="entry name" value="UreF"/>
</dbReference>
<accession>A0ABV7GTR5</accession>
<comment type="function">
    <text evidence="3">Required for maturation of urease via the functional incorporation of the urease nickel metallocenter.</text>
</comment>